<feature type="transmembrane region" description="Helical" evidence="2">
    <location>
        <begin position="203"/>
        <end position="223"/>
    </location>
</feature>
<dbReference type="CDD" id="cd07823">
    <property type="entry name" value="SRPBCC_5"/>
    <property type="match status" value="1"/>
</dbReference>
<keyword evidence="4" id="KW-1185">Reference proteome</keyword>
<name>A0ABV2ZEZ4_9ACTN</name>
<keyword evidence="2" id="KW-0812">Transmembrane</keyword>
<dbReference type="EMBL" id="JBEZVE010000005">
    <property type="protein sequence ID" value="MEU3781122.1"/>
    <property type="molecule type" value="Genomic_DNA"/>
</dbReference>
<dbReference type="SUPFAM" id="SSF55961">
    <property type="entry name" value="Bet v1-like"/>
    <property type="match status" value="1"/>
</dbReference>
<organism evidence="3 4">
    <name type="scientific">Streptomyces sp. 900129855</name>
    <dbReference type="NCBI Taxonomy" id="3155129"/>
    <lineage>
        <taxon>Bacteria</taxon>
        <taxon>Bacillati</taxon>
        <taxon>Actinomycetota</taxon>
        <taxon>Actinomycetes</taxon>
        <taxon>Kitasatosporales</taxon>
        <taxon>Streptomycetaceae</taxon>
        <taxon>Streptomyces</taxon>
    </lineage>
</organism>
<evidence type="ECO:0000313" key="4">
    <source>
        <dbReference type="Proteomes" id="UP001550739"/>
    </source>
</evidence>
<evidence type="ECO:0000313" key="3">
    <source>
        <dbReference type="EMBL" id="MEU3781122.1"/>
    </source>
</evidence>
<evidence type="ECO:0000256" key="2">
    <source>
        <dbReference type="SAM" id="Phobius"/>
    </source>
</evidence>
<dbReference type="InterPro" id="IPR010419">
    <property type="entry name" value="CO_DH_gsu"/>
</dbReference>
<dbReference type="InterPro" id="IPR023393">
    <property type="entry name" value="START-like_dom_sf"/>
</dbReference>
<accession>A0ABV2ZEZ4</accession>
<dbReference type="Gene3D" id="3.30.530.20">
    <property type="match status" value="1"/>
</dbReference>
<gene>
    <name evidence="3" type="ORF">AB0E89_11125</name>
</gene>
<dbReference type="RefSeq" id="WP_361701951.1">
    <property type="nucleotide sequence ID" value="NZ_JBEZVE010000005.1"/>
</dbReference>
<keyword evidence="2" id="KW-1133">Transmembrane helix</keyword>
<sequence length="231" mass="23849">MRLDNTLSIPVAVEDAWRVLLDVERVAPCVPGASLTSSDGDEHHGRIKVKLGPIGLTYSGTVTFLSRDEQAKVVVLEAGGREARGNGTAKALVTCRLTDAGGDRTDVHVETELNVTGKPAQFGRGTLAEVSGALMARFAENLAAELATDSPGTTPGATRPVTGDAPLTSAPLTFASLTSASRTPGPRSPAAPLDLIDATGAGALRRVAPIAAAAALLLLALGLRGRRRHHR</sequence>
<feature type="region of interest" description="Disordered" evidence="1">
    <location>
        <begin position="147"/>
        <end position="169"/>
    </location>
</feature>
<comment type="caution">
    <text evidence="3">The sequence shown here is derived from an EMBL/GenBank/DDBJ whole genome shotgun (WGS) entry which is preliminary data.</text>
</comment>
<dbReference type="Proteomes" id="UP001550739">
    <property type="component" value="Unassembled WGS sequence"/>
</dbReference>
<reference evidence="3 4" key="1">
    <citation type="submission" date="2024-06" db="EMBL/GenBank/DDBJ databases">
        <title>The Natural Products Discovery Center: Release of the First 8490 Sequenced Strains for Exploring Actinobacteria Biosynthetic Diversity.</title>
        <authorList>
            <person name="Kalkreuter E."/>
            <person name="Kautsar S.A."/>
            <person name="Yang D."/>
            <person name="Bader C.D."/>
            <person name="Teijaro C.N."/>
            <person name="Fluegel L."/>
            <person name="Davis C.M."/>
            <person name="Simpson J.R."/>
            <person name="Lauterbach L."/>
            <person name="Steele A.D."/>
            <person name="Gui C."/>
            <person name="Meng S."/>
            <person name="Li G."/>
            <person name="Viehrig K."/>
            <person name="Ye F."/>
            <person name="Su P."/>
            <person name="Kiefer A.F."/>
            <person name="Nichols A."/>
            <person name="Cepeda A.J."/>
            <person name="Yan W."/>
            <person name="Fan B."/>
            <person name="Jiang Y."/>
            <person name="Adhikari A."/>
            <person name="Zheng C.-J."/>
            <person name="Schuster L."/>
            <person name="Cowan T.M."/>
            <person name="Smanski M.J."/>
            <person name="Chevrette M.G."/>
            <person name="De Carvalho L.P.S."/>
            <person name="Shen B."/>
        </authorList>
    </citation>
    <scope>NUCLEOTIDE SEQUENCE [LARGE SCALE GENOMIC DNA]</scope>
    <source>
        <strain evidence="3 4">NPDC033843</strain>
    </source>
</reference>
<keyword evidence="2" id="KW-0472">Membrane</keyword>
<dbReference type="PANTHER" id="PTHR38588:SF1">
    <property type="entry name" value="BLL0334 PROTEIN"/>
    <property type="match status" value="1"/>
</dbReference>
<dbReference type="PANTHER" id="PTHR38588">
    <property type="entry name" value="BLL0334 PROTEIN"/>
    <property type="match status" value="1"/>
</dbReference>
<proteinExistence type="predicted"/>
<dbReference type="Pfam" id="PF06240">
    <property type="entry name" value="COXG"/>
    <property type="match status" value="1"/>
</dbReference>
<protein>
    <submittedName>
        <fullName evidence="3">SRPBCC family protein</fullName>
    </submittedName>
</protein>
<evidence type="ECO:0000256" key="1">
    <source>
        <dbReference type="SAM" id="MobiDB-lite"/>
    </source>
</evidence>